<gene>
    <name evidence="1" type="ORF">HMPREF1057_02409</name>
</gene>
<reference evidence="1 2" key="1">
    <citation type="submission" date="2012-02" db="EMBL/GenBank/DDBJ databases">
        <title>The Genome Sequence of Bacteroides finegoldii CL09T03C10.</title>
        <authorList>
            <consortium name="The Broad Institute Genome Sequencing Platform"/>
            <person name="Earl A."/>
            <person name="Ward D."/>
            <person name="Feldgarden M."/>
            <person name="Gevers D."/>
            <person name="Zitomersky N.L."/>
            <person name="Coyne M.J."/>
            <person name="Comstock L.E."/>
            <person name="Young S.K."/>
            <person name="Zeng Q."/>
            <person name="Gargeya S."/>
            <person name="Fitzgerald M."/>
            <person name="Haas B."/>
            <person name="Abouelleil A."/>
            <person name="Alvarado L."/>
            <person name="Arachchi H.M."/>
            <person name="Berlin A."/>
            <person name="Chapman S.B."/>
            <person name="Gearin G."/>
            <person name="Goldberg J."/>
            <person name="Griggs A."/>
            <person name="Gujja S."/>
            <person name="Hansen M."/>
            <person name="Heiman D."/>
            <person name="Howarth C."/>
            <person name="Larimer J."/>
            <person name="Lui A."/>
            <person name="MacDonald P.J.P."/>
            <person name="McCowen C."/>
            <person name="Montmayeur A."/>
            <person name="Murphy C."/>
            <person name="Neiman D."/>
            <person name="Pearson M."/>
            <person name="Priest M."/>
            <person name="Roberts A."/>
            <person name="Saif S."/>
            <person name="Shea T."/>
            <person name="Sisk P."/>
            <person name="Stolte C."/>
            <person name="Sykes S."/>
            <person name="Wortman J."/>
            <person name="Nusbaum C."/>
            <person name="Birren B."/>
        </authorList>
    </citation>
    <scope>NUCLEOTIDE SEQUENCE [LARGE SCALE GENOMIC DNA]</scope>
    <source>
        <strain evidence="1 2">CL09T03C10</strain>
    </source>
</reference>
<dbReference type="EMBL" id="AGXW01000009">
    <property type="protein sequence ID" value="EKJ90374.1"/>
    <property type="molecule type" value="Genomic_DNA"/>
</dbReference>
<protein>
    <submittedName>
        <fullName evidence="1">Uncharacterized protein</fullName>
    </submittedName>
</protein>
<dbReference type="HOGENOM" id="CLU_3388003_0_0_10"/>
<proteinExistence type="predicted"/>
<accession>K5CBI1</accession>
<organism evidence="1 2">
    <name type="scientific">Bacteroides finegoldii CL09T03C10</name>
    <dbReference type="NCBI Taxonomy" id="997888"/>
    <lineage>
        <taxon>Bacteria</taxon>
        <taxon>Pseudomonadati</taxon>
        <taxon>Bacteroidota</taxon>
        <taxon>Bacteroidia</taxon>
        <taxon>Bacteroidales</taxon>
        <taxon>Bacteroidaceae</taxon>
        <taxon>Bacteroides</taxon>
    </lineage>
</organism>
<evidence type="ECO:0000313" key="1">
    <source>
        <dbReference type="EMBL" id="EKJ90374.1"/>
    </source>
</evidence>
<dbReference type="Proteomes" id="UP000007995">
    <property type="component" value="Unassembled WGS sequence"/>
</dbReference>
<dbReference type="AlphaFoldDB" id="K5CBI1"/>
<sequence>MKKLPYILYFRNIPKKACNTLSTRYTLINQNL</sequence>
<comment type="caution">
    <text evidence="1">The sequence shown here is derived from an EMBL/GenBank/DDBJ whole genome shotgun (WGS) entry which is preliminary data.</text>
</comment>
<name>K5CBI1_9BACE</name>
<evidence type="ECO:0000313" key="2">
    <source>
        <dbReference type="Proteomes" id="UP000007995"/>
    </source>
</evidence>